<dbReference type="PROSITE" id="PS51257">
    <property type="entry name" value="PROKAR_LIPOPROTEIN"/>
    <property type="match status" value="1"/>
</dbReference>
<dbReference type="EMBL" id="CP024870">
    <property type="protein sequence ID" value="ATX70787.1"/>
    <property type="molecule type" value="Genomic_DNA"/>
</dbReference>
<dbReference type="AlphaFoldDB" id="A0A2K8KGH1"/>
<proteinExistence type="predicted"/>
<reference evidence="2 3" key="1">
    <citation type="submission" date="2017-11" db="EMBL/GenBank/DDBJ databases">
        <title>Complete genome sequence of Spiroplasma clarkii CN-5 (DSM 19994).</title>
        <authorList>
            <person name="Tsai Y.-M."/>
            <person name="Chang A."/>
            <person name="Lo W.-S."/>
            <person name="Kuo C.-H."/>
        </authorList>
    </citation>
    <scope>NUCLEOTIDE SEQUENCE [LARGE SCALE GENOMIC DNA]</scope>
    <source>
        <strain evidence="2 3">CN-5</strain>
    </source>
</reference>
<evidence type="ECO:0000313" key="3">
    <source>
        <dbReference type="Proteomes" id="UP000231179"/>
    </source>
</evidence>
<accession>A0A2K8KGH1</accession>
<keyword evidence="3" id="KW-1185">Reference proteome</keyword>
<dbReference type="Proteomes" id="UP000231179">
    <property type="component" value="Chromosome"/>
</dbReference>
<feature type="chain" id="PRO_5014642350" description="ABC transporter substrate-binding protein" evidence="1">
    <location>
        <begin position="23"/>
        <end position="527"/>
    </location>
</feature>
<sequence length="527" mass="58669">MKKLLVSLQAALLIGATTSSVAACGAKDQVWEITVDTWTPVYSIYEQAATKVNNQFEADGLKWRVKLKETSWYDTISNLQVSGVRSKSIPDLFPAEVFMLPEWHSKNMLYNFSSEAAKTFNGESDLIDYGIKLDENGKLDVANSHSLWALSQGWEVNGQKPLLGVPYFVNSQFGIGDSSVVDIADGEITYNGNTYDASLTGFKEINADKKGTIAFRSNWGWLMLFAFNGIVEKYFDEISSKTSDEFPTVSWLKNEQTDLNKIESYSSLLEEEPMKTDFLNMAKQLLDFSKTVGDELIYGFGSSYEQSNSSMATQLQNGTTKFAIATQDYLETYANQLKQGGASVEDIKVTPINQLKFNISDVGAATQEYVNGRVNMGAWSWTVKSTINTTQTYEDNDGNLVDKPTAALKFLKEISSADYSGQITDKFGLIPGLEKQQKAASKYMKETSTKEFKDLFVQLIDQTEIEYSADLEDGGGIWQSATPLFGIILAAYDTAFLPEIKKGDNADVENFAANLLKDYEARKKEFK</sequence>
<feature type="signal peptide" evidence="1">
    <location>
        <begin position="1"/>
        <end position="22"/>
    </location>
</feature>
<protein>
    <recommendedName>
        <fullName evidence="4">ABC transporter substrate-binding protein</fullName>
    </recommendedName>
</protein>
<dbReference type="SUPFAM" id="SSF53850">
    <property type="entry name" value="Periplasmic binding protein-like II"/>
    <property type="match status" value="1"/>
</dbReference>
<evidence type="ECO:0000256" key="1">
    <source>
        <dbReference type="SAM" id="SignalP"/>
    </source>
</evidence>
<evidence type="ECO:0008006" key="4">
    <source>
        <dbReference type="Google" id="ProtNLM"/>
    </source>
</evidence>
<keyword evidence="1" id="KW-0732">Signal</keyword>
<dbReference type="RefSeq" id="WP_100254349.1">
    <property type="nucleotide sequence ID" value="NZ_CP024870.1"/>
</dbReference>
<name>A0A2K8KGH1_9MOLU</name>
<evidence type="ECO:0000313" key="2">
    <source>
        <dbReference type="EMBL" id="ATX70787.1"/>
    </source>
</evidence>
<organism evidence="2 3">
    <name type="scientific">Spiroplasma clarkii</name>
    <dbReference type="NCBI Taxonomy" id="2139"/>
    <lineage>
        <taxon>Bacteria</taxon>
        <taxon>Bacillati</taxon>
        <taxon>Mycoplasmatota</taxon>
        <taxon>Mollicutes</taxon>
        <taxon>Entomoplasmatales</taxon>
        <taxon>Spiroplasmataceae</taxon>
        <taxon>Spiroplasma</taxon>
    </lineage>
</organism>
<gene>
    <name evidence="2" type="ORF">SCLAR_v1c04660</name>
</gene>